<dbReference type="KEGG" id="nwr:E3U44_17530"/>
<evidence type="ECO:0000313" key="1">
    <source>
        <dbReference type="EMBL" id="QBQ56110.1"/>
    </source>
</evidence>
<gene>
    <name evidence="1" type="ORF">E3U44_17530</name>
</gene>
<dbReference type="OrthoDB" id="9096133at2"/>
<organism evidence="1 2">
    <name type="scientific">Nitrosococcus wardiae</name>
    <dbReference type="NCBI Taxonomy" id="1814290"/>
    <lineage>
        <taxon>Bacteria</taxon>
        <taxon>Pseudomonadati</taxon>
        <taxon>Pseudomonadota</taxon>
        <taxon>Gammaproteobacteria</taxon>
        <taxon>Chromatiales</taxon>
        <taxon>Chromatiaceae</taxon>
        <taxon>Nitrosococcus</taxon>
    </lineage>
</organism>
<dbReference type="Proteomes" id="UP000294325">
    <property type="component" value="Chromosome"/>
</dbReference>
<keyword evidence="2" id="KW-1185">Reference proteome</keyword>
<proteinExistence type="predicted"/>
<accession>A0A4P7C325</accession>
<reference evidence="1 2" key="1">
    <citation type="submission" date="2019-03" db="EMBL/GenBank/DDBJ databases">
        <title>The genome sequence of Nitrosococcus wardiae strain D1FHST reveals the archetypal metabolic capacity of ammonia-oxidizing Gammaproteobacteria.</title>
        <authorList>
            <person name="Wang L."/>
            <person name="Lim C.K."/>
            <person name="Hanson T.E."/>
            <person name="Dang H."/>
            <person name="Klotz M.G."/>
        </authorList>
    </citation>
    <scope>NUCLEOTIDE SEQUENCE [LARGE SCALE GENOMIC DNA]</scope>
    <source>
        <strain evidence="1 2">D1FHS</strain>
    </source>
</reference>
<dbReference type="AlphaFoldDB" id="A0A4P7C325"/>
<dbReference type="EMBL" id="CP038033">
    <property type="protein sequence ID" value="QBQ56110.1"/>
    <property type="molecule type" value="Genomic_DNA"/>
</dbReference>
<evidence type="ECO:0000313" key="2">
    <source>
        <dbReference type="Proteomes" id="UP000294325"/>
    </source>
</evidence>
<name>A0A4P7C325_9GAMM</name>
<sequence>MTDPNGKHPKQALAKWLREHAAEFCLTDDKGKLNEAGIQEAAKVANWQPGGGAPKTPGE</sequence>
<dbReference type="RefSeq" id="WP_134359362.1">
    <property type="nucleotide sequence ID" value="NZ_CP038033.1"/>
</dbReference>
<protein>
    <submittedName>
        <fullName evidence="1">Uncharacterized protein</fullName>
    </submittedName>
</protein>